<evidence type="ECO:0000313" key="2">
    <source>
        <dbReference type="EMBL" id="AFL98197.1"/>
    </source>
</evidence>
<proteinExistence type="predicted"/>
<dbReference type="GeneID" id="71570109"/>
<organism evidence="2 3">
    <name type="scientific">Ornithobacterium rhinotracheale (strain ATCC 51463 / DSM 15997 / CCUG 23171 / CIP 104009 / LMG 9086)</name>
    <dbReference type="NCBI Taxonomy" id="867902"/>
    <lineage>
        <taxon>Bacteria</taxon>
        <taxon>Pseudomonadati</taxon>
        <taxon>Bacteroidota</taxon>
        <taxon>Flavobacteriia</taxon>
        <taxon>Flavobacteriales</taxon>
        <taxon>Weeksellaceae</taxon>
        <taxon>Ornithobacterium</taxon>
    </lineage>
</organism>
<sequence length="280" mass="34158">MSHYVNMFRRIEQEIEKEEKKVTFETKQITQEALKMVIYLNDKLQEFRKEVLQKGFEDDDEEIYFFRHIKPNIQGKLIFYNRVYRTEMLRPTSINDFTKKYFSDEEERCRERYDYFLKSDDFYRYYWSGRNDKDALYFKRFAINLADGLENHVFDLDPYFSTYYDYLVARIIARELFYDYLLFRTTEKQYEDIEDFEHSLEWSASKNALVELIYALYCSGAISNGNTNLSAISFAFQRIFKVELKDINHSFHRMKFRSKSQTLFIDQLQSSLQNYINKNL</sequence>
<dbReference type="KEGG" id="orh:Ornrh_2065"/>
<dbReference type="eggNOG" id="ENOG502Z9CP">
    <property type="taxonomic scope" value="Bacteria"/>
</dbReference>
<dbReference type="AlphaFoldDB" id="I4A2L3"/>
<protein>
    <submittedName>
        <fullName evidence="2">RteC protein</fullName>
    </submittedName>
</protein>
<dbReference type="InterPro" id="IPR018534">
    <property type="entry name" value="Tet_reg_excision_RteC"/>
</dbReference>
<dbReference type="Proteomes" id="UP000006051">
    <property type="component" value="Chromosome"/>
</dbReference>
<dbReference type="EMBL" id="CP003283">
    <property type="protein sequence ID" value="AFL98197.1"/>
    <property type="molecule type" value="Genomic_DNA"/>
</dbReference>
<dbReference type="GeneID" id="97258658"/>
<evidence type="ECO:0000256" key="1">
    <source>
        <dbReference type="SAM" id="Coils"/>
    </source>
</evidence>
<gene>
    <name evidence="2" type="ordered locus">Ornrh_2065</name>
</gene>
<feature type="coiled-coil region" evidence="1">
    <location>
        <begin position="1"/>
        <end position="28"/>
    </location>
</feature>
<dbReference type="STRING" id="867902.Ornrh_2065"/>
<accession>I4A2L3</accession>
<evidence type="ECO:0000313" key="3">
    <source>
        <dbReference type="Proteomes" id="UP000006051"/>
    </source>
</evidence>
<dbReference type="RefSeq" id="WP_014791716.1">
    <property type="nucleotide sequence ID" value="NC_018016.1"/>
</dbReference>
<dbReference type="HOGENOM" id="CLU_079317_0_0_10"/>
<keyword evidence="1" id="KW-0175">Coiled coil</keyword>
<name>I4A2L3_ORNRL</name>
<reference evidence="2 3" key="1">
    <citation type="submission" date="2012-06" db="EMBL/GenBank/DDBJ databases">
        <title>The complete genome of Ornithobacterium rhinotracheale DSM 15997.</title>
        <authorList>
            <consortium name="US DOE Joint Genome Institute (JGI-PGF)"/>
            <person name="Lucas S."/>
            <person name="Copeland A."/>
            <person name="Lapidus A."/>
            <person name="Goodwin L."/>
            <person name="Pitluck S."/>
            <person name="Peters L."/>
            <person name="Mikhailova N."/>
            <person name="Teshima H."/>
            <person name="Kyrpides N."/>
            <person name="Mavromatis K."/>
            <person name="Pagani I."/>
            <person name="Ivanova N."/>
            <person name="Ovchinnikova G."/>
            <person name="Zeytun A."/>
            <person name="Detter J.C."/>
            <person name="Han C."/>
            <person name="Land M."/>
            <person name="Hauser L."/>
            <person name="Markowitz V."/>
            <person name="Cheng J.-F."/>
            <person name="Hugenholtz P."/>
            <person name="Woyke T."/>
            <person name="Wu D."/>
            <person name="Lang E."/>
            <person name="Kopitz M."/>
            <person name="Brambilla E."/>
            <person name="Klenk H.-P."/>
            <person name="Eisen J.A."/>
        </authorList>
    </citation>
    <scope>NUCLEOTIDE SEQUENCE [LARGE SCALE GENOMIC DNA]</scope>
    <source>
        <strain evidence="3">ATCC 51463 / DSM 15997 / CCUG 23171 / LMG 9086</strain>
    </source>
</reference>
<keyword evidence="3" id="KW-1185">Reference proteome</keyword>
<dbReference type="Pfam" id="PF09357">
    <property type="entry name" value="RteC"/>
    <property type="match status" value="1"/>
</dbReference>